<sequence>PPAEGLMHTVLPEAEVVSIVVYFFQKKAKTGGPRDVDAMNACVALHDGYGHADHLADLMQHKALTPDSNDRKLKALLQKRLPHFEVRDKALT</sequence>
<dbReference type="AlphaFoldDB" id="A0A7T8H2P2"/>
<organism evidence="1 2">
    <name type="scientific">Caligus rogercresseyi</name>
    <name type="common">Sea louse</name>
    <dbReference type="NCBI Taxonomy" id="217165"/>
    <lineage>
        <taxon>Eukaryota</taxon>
        <taxon>Metazoa</taxon>
        <taxon>Ecdysozoa</taxon>
        <taxon>Arthropoda</taxon>
        <taxon>Crustacea</taxon>
        <taxon>Multicrustacea</taxon>
        <taxon>Hexanauplia</taxon>
        <taxon>Copepoda</taxon>
        <taxon>Siphonostomatoida</taxon>
        <taxon>Caligidae</taxon>
        <taxon>Caligus</taxon>
    </lineage>
</organism>
<gene>
    <name evidence="1" type="ORF">FKW44_016626</name>
</gene>
<name>A0A7T8H2P2_CALRO</name>
<dbReference type="Proteomes" id="UP000595437">
    <property type="component" value="Chromosome 11"/>
</dbReference>
<evidence type="ECO:0000313" key="1">
    <source>
        <dbReference type="EMBL" id="QQP42076.1"/>
    </source>
</evidence>
<protein>
    <submittedName>
        <fullName evidence="1">tRNA pseudouridine synthase</fullName>
    </submittedName>
</protein>
<dbReference type="EMBL" id="CP045900">
    <property type="protein sequence ID" value="QQP42076.1"/>
    <property type="molecule type" value="Genomic_DNA"/>
</dbReference>
<reference evidence="2" key="1">
    <citation type="submission" date="2021-01" db="EMBL/GenBank/DDBJ databases">
        <title>Caligus Genome Assembly.</title>
        <authorList>
            <person name="Gallardo-Escarate C."/>
        </authorList>
    </citation>
    <scope>NUCLEOTIDE SEQUENCE [LARGE SCALE GENOMIC DNA]</scope>
</reference>
<proteinExistence type="predicted"/>
<accession>A0A7T8H2P2</accession>
<feature type="non-terminal residue" evidence="1">
    <location>
        <position position="92"/>
    </location>
</feature>
<keyword evidence="2" id="KW-1185">Reference proteome</keyword>
<evidence type="ECO:0000313" key="2">
    <source>
        <dbReference type="Proteomes" id="UP000595437"/>
    </source>
</evidence>